<gene>
    <name evidence="1" type="ordered locus">Despr_0159</name>
</gene>
<dbReference type="Proteomes" id="UP000006365">
    <property type="component" value="Chromosome"/>
</dbReference>
<dbReference type="AlphaFoldDB" id="A0A7U3YJ51"/>
<name>A0A7U3YJ51_DESPD</name>
<keyword evidence="2" id="KW-1185">Reference proteome</keyword>
<proteinExistence type="predicted"/>
<accession>A0A7U3YJ51</accession>
<reference evidence="1 2" key="1">
    <citation type="journal article" date="2011" name="Stand. Genomic Sci.">
        <title>Complete genome sequence of Desulfobulbus propionicus type strain (1pr3).</title>
        <authorList>
            <person name="Pagani I."/>
            <person name="Lapidus A."/>
            <person name="Nolan M."/>
            <person name="Lucas S."/>
            <person name="Hammon N."/>
            <person name="Deshpande S."/>
            <person name="Cheng J.F."/>
            <person name="Chertkov O."/>
            <person name="Davenport K."/>
            <person name="Tapia R."/>
            <person name="Han C."/>
            <person name="Goodwin L."/>
            <person name="Pitluck S."/>
            <person name="Liolios K."/>
            <person name="Mavromatis K."/>
            <person name="Ivanova N."/>
            <person name="Mikhailova N."/>
            <person name="Pati A."/>
            <person name="Chen A."/>
            <person name="Palaniappan K."/>
            <person name="Land M."/>
            <person name="Hauser L."/>
            <person name="Chang Y.J."/>
            <person name="Jeffries C.D."/>
            <person name="Detter J.C."/>
            <person name="Brambilla E."/>
            <person name="Kannan K.P."/>
            <person name="Djao O.D."/>
            <person name="Rohde M."/>
            <person name="Pukall R."/>
            <person name="Spring S."/>
            <person name="Goker M."/>
            <person name="Sikorski J."/>
            <person name="Woyke T."/>
            <person name="Bristow J."/>
            <person name="Eisen J.A."/>
            <person name="Markowitz V."/>
            <person name="Hugenholtz P."/>
            <person name="Kyrpides N.C."/>
            <person name="Klenk H.P."/>
        </authorList>
    </citation>
    <scope>NUCLEOTIDE SEQUENCE [LARGE SCALE GENOMIC DNA]</scope>
    <source>
        <strain evidence="2">ATCC 33891 / DSM 2032 / 1pr3</strain>
    </source>
</reference>
<dbReference type="KEGG" id="dpr:Despr_0159"/>
<evidence type="ECO:0000313" key="1">
    <source>
        <dbReference type="EMBL" id="ADW16348.1"/>
    </source>
</evidence>
<sequence>MVRFEMLTVTLLLASGTLLLACLPLARAGEIVQLEPVGPTSAVIESDLAEELRQRAVNVGVEQLRSAQARYQPANLHVLPRATKDTTTMVDLTHTLEQDLVDAQGTIHYPAGFTFNPLRYVSLSGALVVIDGSDSEQVSWFKGSPYGANHRVLLLLSGGLAATLRDELVRPVVYLTEDIAQRLQLRAVPSIVVEQDSQLVIREVSLGRPR</sequence>
<evidence type="ECO:0000313" key="2">
    <source>
        <dbReference type="Proteomes" id="UP000006365"/>
    </source>
</evidence>
<organism evidence="1 2">
    <name type="scientific">Desulfobulbus propionicus (strain ATCC 33891 / DSM 2032 / VKM B-1956 / 1pr3)</name>
    <dbReference type="NCBI Taxonomy" id="577650"/>
    <lineage>
        <taxon>Bacteria</taxon>
        <taxon>Pseudomonadati</taxon>
        <taxon>Thermodesulfobacteriota</taxon>
        <taxon>Desulfobulbia</taxon>
        <taxon>Desulfobulbales</taxon>
        <taxon>Desulfobulbaceae</taxon>
        <taxon>Desulfobulbus</taxon>
    </lineage>
</organism>
<protein>
    <submittedName>
        <fullName evidence="1">Cytoplasmic protein</fullName>
    </submittedName>
</protein>
<dbReference type="PROSITE" id="PS51257">
    <property type="entry name" value="PROKAR_LIPOPROTEIN"/>
    <property type="match status" value="1"/>
</dbReference>
<dbReference type="EMBL" id="CP002364">
    <property type="protein sequence ID" value="ADW16348.1"/>
    <property type="molecule type" value="Genomic_DNA"/>
</dbReference>